<keyword evidence="2" id="KW-0732">Signal</keyword>
<name>A0A7M5V7U1_9CNID</name>
<dbReference type="RefSeq" id="XP_066927633.1">
    <property type="nucleotide sequence ID" value="XM_067071532.1"/>
</dbReference>
<sequence>MSAKLIYFLASVTFVWCGIPDYWKDRTYTTNNGTQNTPIPFTIEARNTEYNEKDSPRDSFLRTSLLNFTHIDLWDKTNEPPVNRSGTLHRLVLNTGYITQLEVLEELGDDGTVPVRLHTTWFKEKTDESVDHDPFYLEDAMVTDTMLNISMNLEWEILSQDETDKVNKDRFWVIDEYLCHYAGTSARIVNNQCVIPYTEVIEYFRGLWEYDNVTSEFAKATRDRVSNDYPWLKDVWKCSYSEYGDSPLSCPLPAKEKIEYLKPEDVWLPTIKTWYRYVAFPLGMGYATNLTYGHNKTIHSYDFNFTIIFNKWTFDFPSDFLAAFRDFSFKYDKLKFDVWYWREDPPVVIPREEPASFFIMVCIMIFPFTVLVFGFIFLLLFRANKKGFDTNIWRYWKHKYDRGITEKTEKTMKKEYLQEKVDERKTKEFLEAKEKGQDNPEA</sequence>
<evidence type="ECO:0000256" key="2">
    <source>
        <dbReference type="SAM" id="SignalP"/>
    </source>
</evidence>
<dbReference type="Proteomes" id="UP000594262">
    <property type="component" value="Unplaced"/>
</dbReference>
<keyword evidence="1" id="KW-0472">Membrane</keyword>
<dbReference type="GeneID" id="136815094"/>
<protein>
    <submittedName>
        <fullName evidence="3">Uncharacterized protein</fullName>
    </submittedName>
</protein>
<keyword evidence="1" id="KW-1133">Transmembrane helix</keyword>
<dbReference type="OrthoDB" id="6022456at2759"/>
<evidence type="ECO:0000313" key="3">
    <source>
        <dbReference type="EnsemblMetazoa" id="CLYHEMP011089.1"/>
    </source>
</evidence>
<evidence type="ECO:0000256" key="1">
    <source>
        <dbReference type="SAM" id="Phobius"/>
    </source>
</evidence>
<feature type="chain" id="PRO_5029575768" evidence="2">
    <location>
        <begin position="18"/>
        <end position="442"/>
    </location>
</feature>
<keyword evidence="4" id="KW-1185">Reference proteome</keyword>
<dbReference type="EnsemblMetazoa" id="CLYHEMT011089.1">
    <property type="protein sequence ID" value="CLYHEMP011089.1"/>
    <property type="gene ID" value="CLYHEMG011089"/>
</dbReference>
<keyword evidence="1" id="KW-0812">Transmembrane</keyword>
<reference evidence="3" key="1">
    <citation type="submission" date="2021-01" db="UniProtKB">
        <authorList>
            <consortium name="EnsemblMetazoa"/>
        </authorList>
    </citation>
    <scope>IDENTIFICATION</scope>
</reference>
<proteinExistence type="predicted"/>
<dbReference type="AlphaFoldDB" id="A0A7M5V7U1"/>
<evidence type="ECO:0000313" key="4">
    <source>
        <dbReference type="Proteomes" id="UP000594262"/>
    </source>
</evidence>
<organism evidence="3 4">
    <name type="scientific">Clytia hemisphaerica</name>
    <dbReference type="NCBI Taxonomy" id="252671"/>
    <lineage>
        <taxon>Eukaryota</taxon>
        <taxon>Metazoa</taxon>
        <taxon>Cnidaria</taxon>
        <taxon>Hydrozoa</taxon>
        <taxon>Hydroidolina</taxon>
        <taxon>Leptothecata</taxon>
        <taxon>Obeliida</taxon>
        <taxon>Clytiidae</taxon>
        <taxon>Clytia</taxon>
    </lineage>
</organism>
<feature type="transmembrane region" description="Helical" evidence="1">
    <location>
        <begin position="357"/>
        <end position="381"/>
    </location>
</feature>
<feature type="signal peptide" evidence="2">
    <location>
        <begin position="1"/>
        <end position="17"/>
    </location>
</feature>
<accession>A0A7M5V7U1</accession>